<dbReference type="Pfam" id="PF00069">
    <property type="entry name" value="Pkinase"/>
    <property type="match status" value="1"/>
</dbReference>
<dbReference type="FunFam" id="1.10.510.10:FF:000571">
    <property type="entry name" value="Maternal embryonic leucine zipper kinase"/>
    <property type="match status" value="1"/>
</dbReference>
<evidence type="ECO:0000256" key="1">
    <source>
        <dbReference type="ARBA" id="ARBA00005354"/>
    </source>
</evidence>
<dbReference type="Gene3D" id="1.10.510.10">
    <property type="entry name" value="Transferase(Phosphotransferase) domain 1"/>
    <property type="match status" value="1"/>
</dbReference>
<evidence type="ECO:0000256" key="3">
    <source>
        <dbReference type="ARBA" id="ARBA00022527"/>
    </source>
</evidence>
<dbReference type="GO" id="GO:0004674">
    <property type="term" value="F:protein serine/threonine kinase activity"/>
    <property type="evidence" value="ECO:0007669"/>
    <property type="project" value="UniProtKB-KW"/>
</dbReference>
<keyword evidence="5 9" id="KW-0547">Nucleotide-binding</keyword>
<dbReference type="Proteomes" id="UP000504608">
    <property type="component" value="Unplaced"/>
</dbReference>
<comment type="similarity">
    <text evidence="2">Belongs to the protein kinase superfamily. CAMK Ser/Thr protein kinase family. SNF1 subfamily.</text>
</comment>
<evidence type="ECO:0000256" key="8">
    <source>
        <dbReference type="ARBA" id="ARBA00058225"/>
    </source>
</evidence>
<evidence type="ECO:0000259" key="11">
    <source>
        <dbReference type="PROSITE" id="PS50011"/>
    </source>
</evidence>
<dbReference type="AlphaFoldDB" id="A0A6J1L3Q4"/>
<keyword evidence="7 9" id="KW-0067">ATP-binding</keyword>
<sequence length="279" mass="31180">MGDMIVNSQYEILEEIGRGRFGIITRCFCSISSKFFACKTIAKSDLVDETDKECLEKEPKIMAILPSHPNILRLVDVLENDDYLCLISELCDSISLYDQIVRRPFSEPEAAVVMKQLLEALYHCHFHGVVHRDVKPDNVLFDSRNNLKLIDFGSAEWCEKDGFMYGVVGTPFYVAPEVLRGSEYGRKVDVWSAGVILYTMLAGFRPFYGESATDVFEAVLRGNLRFPTRVFRSVSSAAKDLIKKMICRDVSKRISAEQALRHPWISSGGGGVGGGTASV</sequence>
<dbReference type="PANTHER" id="PTHR24349">
    <property type="entry name" value="SERINE/THREONINE-PROTEIN KINASE"/>
    <property type="match status" value="1"/>
</dbReference>
<dbReference type="PROSITE" id="PS50011">
    <property type="entry name" value="PROTEIN_KINASE_DOM"/>
    <property type="match status" value="1"/>
</dbReference>
<evidence type="ECO:0000256" key="10">
    <source>
        <dbReference type="RuleBase" id="RU000304"/>
    </source>
</evidence>
<accession>A0A6J1L3Q4</accession>
<proteinExistence type="inferred from homology"/>
<dbReference type="RefSeq" id="XP_023005998.1">
    <property type="nucleotide sequence ID" value="XM_023150230.1"/>
</dbReference>
<dbReference type="GeneID" id="111498873"/>
<keyword evidence="12" id="KW-1185">Reference proteome</keyword>
<keyword evidence="6" id="KW-0418">Kinase</keyword>
<comment type="function">
    <text evidence="8">CIPK serine-threonine protein kinases interact with CBL proteins. Binding of a CBL protein to the regulatory NAF domain of CIPK protein lead to the activation of the kinase in a calcium-dependent manner.</text>
</comment>
<evidence type="ECO:0000256" key="6">
    <source>
        <dbReference type="ARBA" id="ARBA00022777"/>
    </source>
</evidence>
<protein>
    <submittedName>
        <fullName evidence="13">Phosphoenolpyruvate carboxylase kinase 1-like</fullName>
    </submittedName>
</protein>
<evidence type="ECO:0000256" key="9">
    <source>
        <dbReference type="PROSITE-ProRule" id="PRU10141"/>
    </source>
</evidence>
<dbReference type="GO" id="GO:0005524">
    <property type="term" value="F:ATP binding"/>
    <property type="evidence" value="ECO:0007669"/>
    <property type="project" value="UniProtKB-UniRule"/>
</dbReference>
<dbReference type="SUPFAM" id="SSF56112">
    <property type="entry name" value="Protein kinase-like (PK-like)"/>
    <property type="match status" value="1"/>
</dbReference>
<evidence type="ECO:0000256" key="2">
    <source>
        <dbReference type="ARBA" id="ARBA00006234"/>
    </source>
</evidence>
<comment type="similarity">
    <text evidence="1">Belongs to the protein kinase superfamily. CAMK Ser/Thr protein kinase family. CaMK subfamily.</text>
</comment>
<feature type="binding site" evidence="9">
    <location>
        <position position="43"/>
    </location>
    <ligand>
        <name>ATP</name>
        <dbReference type="ChEBI" id="CHEBI:30616"/>
    </ligand>
</feature>
<evidence type="ECO:0000313" key="13">
    <source>
        <dbReference type="RefSeq" id="XP_023005998.1"/>
    </source>
</evidence>
<gene>
    <name evidence="13" type="primary">LOC111498873</name>
</gene>
<name>A0A6J1L3Q4_CUCMA</name>
<feature type="domain" description="Protein kinase" evidence="11">
    <location>
        <begin position="10"/>
        <end position="265"/>
    </location>
</feature>
<organism evidence="12 13">
    <name type="scientific">Cucurbita maxima</name>
    <name type="common">Pumpkin</name>
    <name type="synonym">Winter squash</name>
    <dbReference type="NCBI Taxonomy" id="3661"/>
    <lineage>
        <taxon>Eukaryota</taxon>
        <taxon>Viridiplantae</taxon>
        <taxon>Streptophyta</taxon>
        <taxon>Embryophyta</taxon>
        <taxon>Tracheophyta</taxon>
        <taxon>Spermatophyta</taxon>
        <taxon>Magnoliopsida</taxon>
        <taxon>eudicotyledons</taxon>
        <taxon>Gunneridae</taxon>
        <taxon>Pentapetalae</taxon>
        <taxon>rosids</taxon>
        <taxon>fabids</taxon>
        <taxon>Cucurbitales</taxon>
        <taxon>Cucurbitaceae</taxon>
        <taxon>Cucurbiteae</taxon>
        <taxon>Cucurbita</taxon>
    </lineage>
</organism>
<evidence type="ECO:0000256" key="4">
    <source>
        <dbReference type="ARBA" id="ARBA00022679"/>
    </source>
</evidence>
<dbReference type="InterPro" id="IPR017441">
    <property type="entry name" value="Protein_kinase_ATP_BS"/>
</dbReference>
<dbReference type="InterPro" id="IPR011009">
    <property type="entry name" value="Kinase-like_dom_sf"/>
</dbReference>
<dbReference type="PROSITE" id="PS00108">
    <property type="entry name" value="PROTEIN_KINASE_ST"/>
    <property type="match status" value="1"/>
</dbReference>
<evidence type="ECO:0000256" key="7">
    <source>
        <dbReference type="ARBA" id="ARBA00022840"/>
    </source>
</evidence>
<keyword evidence="3 10" id="KW-0723">Serine/threonine-protein kinase</keyword>
<dbReference type="OrthoDB" id="40902at2759"/>
<evidence type="ECO:0000313" key="12">
    <source>
        <dbReference type="Proteomes" id="UP000504608"/>
    </source>
</evidence>
<dbReference type="PROSITE" id="PS00107">
    <property type="entry name" value="PROTEIN_KINASE_ATP"/>
    <property type="match status" value="1"/>
</dbReference>
<dbReference type="SMART" id="SM00220">
    <property type="entry name" value="S_TKc"/>
    <property type="match status" value="1"/>
</dbReference>
<evidence type="ECO:0000256" key="5">
    <source>
        <dbReference type="ARBA" id="ARBA00022741"/>
    </source>
</evidence>
<dbReference type="InterPro" id="IPR008271">
    <property type="entry name" value="Ser/Thr_kinase_AS"/>
</dbReference>
<keyword evidence="4" id="KW-0808">Transferase</keyword>
<dbReference type="KEGG" id="cmax:111498873"/>
<dbReference type="InterPro" id="IPR000719">
    <property type="entry name" value="Prot_kinase_dom"/>
</dbReference>
<reference evidence="13" key="1">
    <citation type="submission" date="2025-08" db="UniProtKB">
        <authorList>
            <consortium name="RefSeq"/>
        </authorList>
    </citation>
    <scope>IDENTIFICATION</scope>
    <source>
        <tissue evidence="13">Young leaves</tissue>
    </source>
</reference>
<dbReference type="CDD" id="cd05117">
    <property type="entry name" value="STKc_CAMK"/>
    <property type="match status" value="1"/>
</dbReference>
<dbReference type="InterPro" id="IPR050205">
    <property type="entry name" value="CDPK_Ser/Thr_kinases"/>
</dbReference>